<dbReference type="InterPro" id="IPR007215">
    <property type="entry name" value="Sulphur_relay_TusB/DsrH"/>
</dbReference>
<dbReference type="Pfam" id="PF04077">
    <property type="entry name" value="DsrH"/>
    <property type="match status" value="1"/>
</dbReference>
<dbReference type="SUPFAM" id="SSF75169">
    <property type="entry name" value="DsrEFH-like"/>
    <property type="match status" value="1"/>
</dbReference>
<dbReference type="EMBL" id="JBAWKS010000001">
    <property type="protein sequence ID" value="MEI4549570.1"/>
    <property type="molecule type" value="Genomic_DNA"/>
</dbReference>
<keyword evidence="2" id="KW-1185">Reference proteome</keyword>
<sequence length="85" mass="9861">MLHIFNKPLSHYQLHQLIIAPDDKLLLLSDACYSVNCYIDAFCQNPLYALDVDMKARAVSNEKIITISDQQWVELIVDSEQHITW</sequence>
<evidence type="ECO:0000313" key="1">
    <source>
        <dbReference type="EMBL" id="MEI4549570.1"/>
    </source>
</evidence>
<proteinExistence type="predicted"/>
<comment type="caution">
    <text evidence="1">The sequence shown here is derived from an EMBL/GenBank/DDBJ whole genome shotgun (WGS) entry which is preliminary data.</text>
</comment>
<dbReference type="RefSeq" id="WP_336435071.1">
    <property type="nucleotide sequence ID" value="NZ_JBAWKS010000001.1"/>
</dbReference>
<organism evidence="1 2">
    <name type="scientific">Pseudoalteromonas spongiae</name>
    <dbReference type="NCBI Taxonomy" id="298657"/>
    <lineage>
        <taxon>Bacteria</taxon>
        <taxon>Pseudomonadati</taxon>
        <taxon>Pseudomonadota</taxon>
        <taxon>Gammaproteobacteria</taxon>
        <taxon>Alteromonadales</taxon>
        <taxon>Pseudoalteromonadaceae</taxon>
        <taxon>Pseudoalteromonas</taxon>
    </lineage>
</organism>
<protein>
    <submittedName>
        <fullName evidence="1">DsrH/TusB family sulfur metabolism protein</fullName>
    </submittedName>
</protein>
<reference evidence="1 2" key="1">
    <citation type="submission" date="2023-12" db="EMBL/GenBank/DDBJ databases">
        <title>Friends and Foes: Symbiotic and Algicidal bacterial influence on Karenia brevis blooms.</title>
        <authorList>
            <person name="Fei C."/>
            <person name="Mohamed A.R."/>
            <person name="Booker A."/>
            <person name="Arshad M."/>
            <person name="Klass S."/>
            <person name="Ahn S."/>
            <person name="Gilbert P.M."/>
            <person name="Heil C.A."/>
            <person name="Martinez J.M."/>
            <person name="Amin S.A."/>
        </authorList>
    </citation>
    <scope>NUCLEOTIDE SEQUENCE [LARGE SCALE GENOMIC DNA]</scope>
    <source>
        <strain evidence="1 2">CE15</strain>
    </source>
</reference>
<dbReference type="InterPro" id="IPR027396">
    <property type="entry name" value="DsrEFH-like"/>
</dbReference>
<accession>A0ABU8ERH0</accession>
<evidence type="ECO:0000313" key="2">
    <source>
        <dbReference type="Proteomes" id="UP001382455"/>
    </source>
</evidence>
<dbReference type="Proteomes" id="UP001382455">
    <property type="component" value="Unassembled WGS sequence"/>
</dbReference>
<name>A0ABU8ERH0_9GAMM</name>
<dbReference type="Gene3D" id="3.40.1260.10">
    <property type="entry name" value="DsrEFH-like"/>
    <property type="match status" value="1"/>
</dbReference>
<gene>
    <name evidence="1" type="ORF">WAE96_07615</name>
</gene>